<gene>
    <name evidence="2" type="ORF">NYM_LOCUS8083</name>
</gene>
<dbReference type="AlphaFoldDB" id="A0A5K0YF42"/>
<evidence type="ECO:0000256" key="1">
    <source>
        <dbReference type="SAM" id="MobiDB-lite"/>
    </source>
</evidence>
<reference evidence="2" key="1">
    <citation type="submission" date="2019-09" db="EMBL/GenBank/DDBJ databases">
        <authorList>
            <person name="Zhang L."/>
        </authorList>
    </citation>
    <scope>NUCLEOTIDE SEQUENCE</scope>
</reference>
<sequence length="99" mass="11714">MLEKDKLHWFIIWLQSWAQVDVERTNPETLEQAYVAAERLADTQCKSYTDTFKSVKKSDHGGKKEERRETRNESSYQKPTERKSIFRKDYTGPPRQASC</sequence>
<feature type="region of interest" description="Disordered" evidence="1">
    <location>
        <begin position="52"/>
        <end position="99"/>
    </location>
</feature>
<evidence type="ECO:0000313" key="2">
    <source>
        <dbReference type="EMBL" id="VVV76546.1"/>
    </source>
</evidence>
<dbReference type="EMBL" id="LR721777">
    <property type="protein sequence ID" value="VVV76546.1"/>
    <property type="molecule type" value="Genomic_DNA"/>
</dbReference>
<name>A0A5K0YF42_9MAGN</name>
<feature type="compositionally biased region" description="Basic and acidic residues" evidence="1">
    <location>
        <begin position="56"/>
        <end position="72"/>
    </location>
</feature>
<accession>A0A5K0YF42</accession>
<dbReference type="Gramene" id="NC12G0096180.1">
    <property type="protein sequence ID" value="NC12G0096180.1:cds"/>
    <property type="gene ID" value="NC12G0096180"/>
</dbReference>
<feature type="compositionally biased region" description="Basic and acidic residues" evidence="1">
    <location>
        <begin position="79"/>
        <end position="90"/>
    </location>
</feature>
<proteinExistence type="predicted"/>
<protein>
    <submittedName>
        <fullName evidence="2">Uncharacterized protein</fullName>
    </submittedName>
</protein>
<organism evidence="2">
    <name type="scientific">Nymphaea colorata</name>
    <name type="common">pocket water lily</name>
    <dbReference type="NCBI Taxonomy" id="210225"/>
    <lineage>
        <taxon>Eukaryota</taxon>
        <taxon>Viridiplantae</taxon>
        <taxon>Streptophyta</taxon>
        <taxon>Embryophyta</taxon>
        <taxon>Tracheophyta</taxon>
        <taxon>Spermatophyta</taxon>
        <taxon>Magnoliopsida</taxon>
        <taxon>Nymphaeales</taxon>
        <taxon>Nymphaeaceae</taxon>
        <taxon>Nymphaea</taxon>
    </lineage>
</organism>